<accession>A0A0F9F7Q5</accession>
<gene>
    <name evidence="1" type="ORF">LCGC14_1984940</name>
</gene>
<name>A0A0F9F7Q5_9ZZZZ</name>
<sequence length="52" mass="6087">MICSLCGNEIKKKDPHHRKKEGAVCDKCYNIYIKQNRQMEIETTIYRGGRDA</sequence>
<protein>
    <submittedName>
        <fullName evidence="1">Uncharacterized protein</fullName>
    </submittedName>
</protein>
<proteinExistence type="predicted"/>
<comment type="caution">
    <text evidence="1">The sequence shown here is derived from an EMBL/GenBank/DDBJ whole genome shotgun (WGS) entry which is preliminary data.</text>
</comment>
<reference evidence="1" key="1">
    <citation type="journal article" date="2015" name="Nature">
        <title>Complex archaea that bridge the gap between prokaryotes and eukaryotes.</title>
        <authorList>
            <person name="Spang A."/>
            <person name="Saw J.H."/>
            <person name="Jorgensen S.L."/>
            <person name="Zaremba-Niedzwiedzka K."/>
            <person name="Martijn J."/>
            <person name="Lind A.E."/>
            <person name="van Eijk R."/>
            <person name="Schleper C."/>
            <person name="Guy L."/>
            <person name="Ettema T.J."/>
        </authorList>
    </citation>
    <scope>NUCLEOTIDE SEQUENCE</scope>
</reference>
<dbReference type="EMBL" id="LAZR01022283">
    <property type="protein sequence ID" value="KKL82419.1"/>
    <property type="molecule type" value="Genomic_DNA"/>
</dbReference>
<dbReference type="AlphaFoldDB" id="A0A0F9F7Q5"/>
<organism evidence="1">
    <name type="scientific">marine sediment metagenome</name>
    <dbReference type="NCBI Taxonomy" id="412755"/>
    <lineage>
        <taxon>unclassified sequences</taxon>
        <taxon>metagenomes</taxon>
        <taxon>ecological metagenomes</taxon>
    </lineage>
</organism>
<evidence type="ECO:0000313" key="1">
    <source>
        <dbReference type="EMBL" id="KKL82419.1"/>
    </source>
</evidence>